<keyword evidence="3" id="KW-1185">Reference proteome</keyword>
<organism evidence="2 3">
    <name type="scientific">Ramlibacter lithotrophicus</name>
    <dbReference type="NCBI Taxonomy" id="2606681"/>
    <lineage>
        <taxon>Bacteria</taxon>
        <taxon>Pseudomonadati</taxon>
        <taxon>Pseudomonadota</taxon>
        <taxon>Betaproteobacteria</taxon>
        <taxon>Burkholderiales</taxon>
        <taxon>Comamonadaceae</taxon>
        <taxon>Ramlibacter</taxon>
    </lineage>
</organism>
<dbReference type="AlphaFoldDB" id="A0A7X6DEZ3"/>
<dbReference type="GO" id="GO:0004497">
    <property type="term" value="F:monooxygenase activity"/>
    <property type="evidence" value="ECO:0007669"/>
    <property type="project" value="UniProtKB-KW"/>
</dbReference>
<dbReference type="SUPFAM" id="SSF54909">
    <property type="entry name" value="Dimeric alpha+beta barrel"/>
    <property type="match status" value="1"/>
</dbReference>
<dbReference type="Proteomes" id="UP000521868">
    <property type="component" value="Unassembled WGS sequence"/>
</dbReference>
<evidence type="ECO:0000259" key="1">
    <source>
        <dbReference type="PROSITE" id="PS51725"/>
    </source>
</evidence>
<sequence length="100" mass="11328">MFVVTVDFVIKPGFVDAFRAEMVNNARASRTDEPGCRRFDVAFSEKDRSLVFLYELYDDAAAFAAHQQTPHFKAFDITTAPWVERKTARTFALADSADLD</sequence>
<gene>
    <name evidence="2" type="ORF">RAMLITH_08920</name>
</gene>
<dbReference type="RefSeq" id="WP_168107015.1">
    <property type="nucleotide sequence ID" value="NZ_VTOX01000002.1"/>
</dbReference>
<dbReference type="PROSITE" id="PS51725">
    <property type="entry name" value="ABM"/>
    <property type="match status" value="1"/>
</dbReference>
<dbReference type="PANTHER" id="PTHR33336:SF1">
    <property type="entry name" value="(4S)-4-HYDROXY-5-PHOSPHONOOXYPENTANE-2,3-DIONE ISOMERASE"/>
    <property type="match status" value="1"/>
</dbReference>
<reference evidence="2 3" key="1">
    <citation type="journal article" date="2020" name="Nature">
        <title>Bacterial chemolithoautotrophy via manganese oxidation.</title>
        <authorList>
            <person name="Yu H."/>
            <person name="Leadbetter J.R."/>
        </authorList>
    </citation>
    <scope>NUCLEOTIDE SEQUENCE [LARGE SCALE GENOMIC DNA]</scope>
    <source>
        <strain evidence="2 3">RBP-1</strain>
    </source>
</reference>
<dbReference type="EMBL" id="VTOX01000002">
    <property type="protein sequence ID" value="NKE65940.1"/>
    <property type="molecule type" value="Genomic_DNA"/>
</dbReference>
<keyword evidence="2" id="KW-0560">Oxidoreductase</keyword>
<dbReference type="InterPro" id="IPR007138">
    <property type="entry name" value="ABM_dom"/>
</dbReference>
<protein>
    <submittedName>
        <fullName evidence="2">Antibiotic biosynthesis monooxygenase</fullName>
    </submittedName>
</protein>
<evidence type="ECO:0000313" key="3">
    <source>
        <dbReference type="Proteomes" id="UP000521868"/>
    </source>
</evidence>
<comment type="caution">
    <text evidence="2">The sequence shown here is derived from an EMBL/GenBank/DDBJ whole genome shotgun (WGS) entry which is preliminary data.</text>
</comment>
<dbReference type="InterPro" id="IPR011008">
    <property type="entry name" value="Dimeric_a/b-barrel"/>
</dbReference>
<dbReference type="InterPro" id="IPR050744">
    <property type="entry name" value="AI-2_Isomerase_LsrG"/>
</dbReference>
<evidence type="ECO:0000313" key="2">
    <source>
        <dbReference type="EMBL" id="NKE65940.1"/>
    </source>
</evidence>
<dbReference type="Gene3D" id="3.30.70.100">
    <property type="match status" value="1"/>
</dbReference>
<keyword evidence="2" id="KW-0503">Monooxygenase</keyword>
<dbReference type="PANTHER" id="PTHR33336">
    <property type="entry name" value="QUINOL MONOOXYGENASE YGIN-RELATED"/>
    <property type="match status" value="1"/>
</dbReference>
<dbReference type="Pfam" id="PF03992">
    <property type="entry name" value="ABM"/>
    <property type="match status" value="1"/>
</dbReference>
<feature type="domain" description="ABM" evidence="1">
    <location>
        <begin position="2"/>
        <end position="91"/>
    </location>
</feature>
<dbReference type="GO" id="GO:0005829">
    <property type="term" value="C:cytosol"/>
    <property type="evidence" value="ECO:0007669"/>
    <property type="project" value="TreeGrafter"/>
</dbReference>
<name>A0A7X6DEZ3_9BURK</name>
<accession>A0A7X6DEZ3</accession>
<proteinExistence type="predicted"/>